<name>A0A3M7S673_BRAPC</name>
<dbReference type="EMBL" id="REGN01001953">
    <property type="protein sequence ID" value="RNA31334.1"/>
    <property type="molecule type" value="Genomic_DNA"/>
</dbReference>
<keyword evidence="3" id="KW-1185">Reference proteome</keyword>
<accession>A0A3M7S673</accession>
<keyword evidence="1" id="KW-0812">Transmembrane</keyword>
<gene>
    <name evidence="2" type="ORF">BpHYR1_034146</name>
</gene>
<sequence>MLIERHVCSLIKPCLTIVKFYGFCKTQFKKTGQIISKLVPNGATFIVRSAFYKDFEHHSQTFLLFFTEIHKTLNIDVYKKIGSLKEPHKKIFKRTLIYVGLDLCVQITEFYYDYEFNTFFGIKTKTIFRKSIFILKLKILIYKHYTQNYSEKTFSSILFLIFKYLAKIHLNFEKNVLMNMRMNDYMNFFLLLCIANAETKCTLNGVNQLQCFYDNDMIFDQEFLDRITIFFGKITDLSKYFNSNLVIKNVSKFHMSNFFPLMGLINEIHHSNLDILINFFLNKIKSSKHRKSSVVLKNVTYPKTLCPLPFYSSNIEILKLNLFNDYPNFLQLSIQEYINYYSNTNIDQIEINDDIDEDAFTYVSSLEQLKFEAENFKDFWQNSNKKWLQNLNIHSFIKNLSDCADLSLKKSSDLNQNYAYPDEDFCKFVHFPHKNMVFPIRYLFQSILILLRIVWIILIIKYMGAILAKG</sequence>
<keyword evidence="1" id="KW-1133">Transmembrane helix</keyword>
<dbReference type="AlphaFoldDB" id="A0A3M7S673"/>
<dbReference type="Proteomes" id="UP000276133">
    <property type="component" value="Unassembled WGS sequence"/>
</dbReference>
<keyword evidence="1" id="KW-0472">Membrane</keyword>
<organism evidence="2 3">
    <name type="scientific">Brachionus plicatilis</name>
    <name type="common">Marine rotifer</name>
    <name type="synonym">Brachionus muelleri</name>
    <dbReference type="NCBI Taxonomy" id="10195"/>
    <lineage>
        <taxon>Eukaryota</taxon>
        <taxon>Metazoa</taxon>
        <taxon>Spiralia</taxon>
        <taxon>Gnathifera</taxon>
        <taxon>Rotifera</taxon>
        <taxon>Eurotatoria</taxon>
        <taxon>Monogononta</taxon>
        <taxon>Pseudotrocha</taxon>
        <taxon>Ploima</taxon>
        <taxon>Brachionidae</taxon>
        <taxon>Brachionus</taxon>
    </lineage>
</organism>
<comment type="caution">
    <text evidence="2">The sequence shown here is derived from an EMBL/GenBank/DDBJ whole genome shotgun (WGS) entry which is preliminary data.</text>
</comment>
<feature type="transmembrane region" description="Helical" evidence="1">
    <location>
        <begin position="442"/>
        <end position="460"/>
    </location>
</feature>
<evidence type="ECO:0000313" key="3">
    <source>
        <dbReference type="Proteomes" id="UP000276133"/>
    </source>
</evidence>
<protein>
    <submittedName>
        <fullName evidence="2">Uncharacterized protein</fullName>
    </submittedName>
</protein>
<proteinExistence type="predicted"/>
<reference evidence="2 3" key="1">
    <citation type="journal article" date="2018" name="Sci. Rep.">
        <title>Genomic signatures of local adaptation to the degree of environmental predictability in rotifers.</title>
        <authorList>
            <person name="Franch-Gras L."/>
            <person name="Hahn C."/>
            <person name="Garcia-Roger E.M."/>
            <person name="Carmona M.J."/>
            <person name="Serra M."/>
            <person name="Gomez A."/>
        </authorList>
    </citation>
    <scope>NUCLEOTIDE SEQUENCE [LARGE SCALE GENOMIC DNA]</scope>
    <source>
        <strain evidence="2">HYR1</strain>
    </source>
</reference>
<evidence type="ECO:0000313" key="2">
    <source>
        <dbReference type="EMBL" id="RNA31334.1"/>
    </source>
</evidence>
<evidence type="ECO:0000256" key="1">
    <source>
        <dbReference type="SAM" id="Phobius"/>
    </source>
</evidence>